<feature type="transmembrane region" description="Helical" evidence="7">
    <location>
        <begin position="138"/>
        <end position="157"/>
    </location>
</feature>
<feature type="transmembrane region" description="Helical" evidence="7">
    <location>
        <begin position="169"/>
        <end position="189"/>
    </location>
</feature>
<dbReference type="Gene3D" id="1.10.287.130">
    <property type="match status" value="1"/>
</dbReference>
<dbReference type="EMBL" id="CP046996">
    <property type="protein sequence ID" value="QHA01633.1"/>
    <property type="molecule type" value="Genomic_DNA"/>
</dbReference>
<gene>
    <name evidence="9" type="ORF">GQ588_13785</name>
</gene>
<keyword evidence="5" id="KW-0902">Two-component regulatory system</keyword>
<evidence type="ECO:0000256" key="2">
    <source>
        <dbReference type="ARBA" id="ARBA00012438"/>
    </source>
</evidence>
<dbReference type="Proteomes" id="UP000430508">
    <property type="component" value="Chromosome"/>
</dbReference>
<reference evidence="9 10" key="1">
    <citation type="submission" date="2019-12" db="EMBL/GenBank/DDBJ databases">
        <title>Sequence classification of anaerobic respiratory reductive dehalogenases: First we see many, then we see few.</title>
        <authorList>
            <person name="Molenda O."/>
            <person name="Puentes Jacome L.A."/>
            <person name="Cao X."/>
            <person name="Nesbo C.L."/>
            <person name="Tang S."/>
            <person name="Morson N."/>
            <person name="Patron J."/>
            <person name="Lomheim L."/>
            <person name="Wishart D.S."/>
            <person name="Edwards E.A."/>
        </authorList>
    </citation>
    <scope>NUCLEOTIDE SEQUENCE [LARGE SCALE GENOMIC DNA]</scope>
    <source>
        <strain evidence="9 10">12DCA</strain>
    </source>
</reference>
<sequence length="521" mass="59135">MNQYPKKRTIPGVLSALRETEDDNLTSYYENTMVSMYMFVLLFLAALVSFFARYFYLASDWQTCFVDSMVLLALALGFNVVPKLDFEMRYATWMISGLTALTLLFLTVRMYDLIGPALYTFAYMQLILAMIRVTRVMMVTTMVAILFSMGYVIFHSYHVQLYQMTTLSYVFQLILFMILVVVMAAVNNVSIGRYRRLEKQLQEAIRQNEKITGLFKQNVASDEELKTTISRLKRTQEQLVQQEKLAAIGQLAAGVAHEINNPLGYISSNFETSCLYFNQYTNMISAYHSFLEQLRPSEKDLLASQIENLRKLEETNNLKYISTDLEDLFFDIEDGLKRISEIVTGLKTFSRADQGNEFEDYDLNNGLKNTLLVARNEIKHHARVIELFGELPLVQAKGNQINQVLLNIILNAVYAIKTKEPKTLGSIMVSTEVAGDFVRCQIEDNGTGINKENLKEIFNPFFTTKPVGQGTGLGLSIAYDIVVNTHGGQISVQSTPGVSTRFIILLPVRQQPEAETGEENE</sequence>
<dbReference type="PRINTS" id="PR00344">
    <property type="entry name" value="BCTRLSENSOR"/>
</dbReference>
<accession>A0A857DLE8</accession>
<dbReference type="SMART" id="SM00387">
    <property type="entry name" value="HATPase_c"/>
    <property type="match status" value="1"/>
</dbReference>
<dbReference type="InterPro" id="IPR005467">
    <property type="entry name" value="His_kinase_dom"/>
</dbReference>
<keyword evidence="3" id="KW-0597">Phosphoprotein</keyword>
<keyword evidence="7" id="KW-0472">Membrane</keyword>
<dbReference type="InterPro" id="IPR036097">
    <property type="entry name" value="HisK_dim/P_sf"/>
</dbReference>
<evidence type="ECO:0000256" key="1">
    <source>
        <dbReference type="ARBA" id="ARBA00000085"/>
    </source>
</evidence>
<proteinExistence type="predicted"/>
<feature type="transmembrane region" description="Helical" evidence="7">
    <location>
        <begin position="34"/>
        <end position="55"/>
    </location>
</feature>
<dbReference type="InterPro" id="IPR003594">
    <property type="entry name" value="HATPase_dom"/>
</dbReference>
<feature type="transmembrane region" description="Helical" evidence="7">
    <location>
        <begin position="61"/>
        <end position="81"/>
    </location>
</feature>
<comment type="catalytic activity">
    <reaction evidence="1">
        <text>ATP + protein L-histidine = ADP + protein N-phospho-L-histidine.</text>
        <dbReference type="EC" id="2.7.13.3"/>
    </reaction>
</comment>
<feature type="transmembrane region" description="Helical" evidence="7">
    <location>
        <begin position="90"/>
        <end position="107"/>
    </location>
</feature>
<keyword evidence="9" id="KW-0547">Nucleotide-binding</keyword>
<dbReference type="SUPFAM" id="SSF55874">
    <property type="entry name" value="ATPase domain of HSP90 chaperone/DNA topoisomerase II/histidine kinase"/>
    <property type="match status" value="1"/>
</dbReference>
<feature type="coiled-coil region" evidence="6">
    <location>
        <begin position="194"/>
        <end position="245"/>
    </location>
</feature>
<dbReference type="Gene3D" id="3.30.565.10">
    <property type="entry name" value="Histidine kinase-like ATPase, C-terminal domain"/>
    <property type="match status" value="1"/>
</dbReference>
<evidence type="ECO:0000256" key="3">
    <source>
        <dbReference type="ARBA" id="ARBA00022553"/>
    </source>
</evidence>
<dbReference type="EC" id="2.7.13.3" evidence="2"/>
<dbReference type="PANTHER" id="PTHR43065:SF50">
    <property type="entry name" value="HISTIDINE KINASE"/>
    <property type="match status" value="1"/>
</dbReference>
<keyword evidence="7" id="KW-0812">Transmembrane</keyword>
<feature type="domain" description="Histidine kinase" evidence="8">
    <location>
        <begin position="254"/>
        <end position="510"/>
    </location>
</feature>
<dbReference type="CDD" id="cd00082">
    <property type="entry name" value="HisKA"/>
    <property type="match status" value="1"/>
</dbReference>
<evidence type="ECO:0000259" key="8">
    <source>
        <dbReference type="PROSITE" id="PS50109"/>
    </source>
</evidence>
<dbReference type="PROSITE" id="PS50109">
    <property type="entry name" value="HIS_KIN"/>
    <property type="match status" value="1"/>
</dbReference>
<name>A0A857DLE8_9FIRM</name>
<keyword evidence="9" id="KW-0067">ATP-binding</keyword>
<dbReference type="InterPro" id="IPR004358">
    <property type="entry name" value="Sig_transdc_His_kin-like_C"/>
</dbReference>
<keyword evidence="6" id="KW-0175">Coiled coil</keyword>
<dbReference type="SUPFAM" id="SSF47384">
    <property type="entry name" value="Homodimeric domain of signal transducing histidine kinase"/>
    <property type="match status" value="1"/>
</dbReference>
<evidence type="ECO:0000256" key="7">
    <source>
        <dbReference type="SAM" id="Phobius"/>
    </source>
</evidence>
<evidence type="ECO:0000256" key="5">
    <source>
        <dbReference type="ARBA" id="ARBA00023012"/>
    </source>
</evidence>
<dbReference type="GO" id="GO:0000155">
    <property type="term" value="F:phosphorelay sensor kinase activity"/>
    <property type="evidence" value="ECO:0007669"/>
    <property type="project" value="InterPro"/>
</dbReference>
<dbReference type="AlphaFoldDB" id="A0A857DLE8"/>
<keyword evidence="7" id="KW-1133">Transmembrane helix</keyword>
<keyword evidence="4" id="KW-0808">Transferase</keyword>
<evidence type="ECO:0000256" key="4">
    <source>
        <dbReference type="ARBA" id="ARBA00022777"/>
    </source>
</evidence>
<dbReference type="PANTHER" id="PTHR43065">
    <property type="entry name" value="SENSOR HISTIDINE KINASE"/>
    <property type="match status" value="1"/>
</dbReference>
<keyword evidence="4" id="KW-0418">Kinase</keyword>
<dbReference type="GO" id="GO:0005524">
    <property type="term" value="F:ATP binding"/>
    <property type="evidence" value="ECO:0007669"/>
    <property type="project" value="UniProtKB-KW"/>
</dbReference>
<dbReference type="RefSeq" id="WP_158208595.1">
    <property type="nucleotide sequence ID" value="NZ_CP046996.1"/>
</dbReference>
<protein>
    <recommendedName>
        <fullName evidence="2">histidine kinase</fullName>
        <ecNumber evidence="2">2.7.13.3</ecNumber>
    </recommendedName>
</protein>
<dbReference type="InterPro" id="IPR036890">
    <property type="entry name" value="HATPase_C_sf"/>
</dbReference>
<evidence type="ECO:0000313" key="9">
    <source>
        <dbReference type="EMBL" id="QHA01633.1"/>
    </source>
</evidence>
<organism evidence="9 10">
    <name type="scientific">Dehalobacter restrictus</name>
    <dbReference type="NCBI Taxonomy" id="55583"/>
    <lineage>
        <taxon>Bacteria</taxon>
        <taxon>Bacillati</taxon>
        <taxon>Bacillota</taxon>
        <taxon>Clostridia</taxon>
        <taxon>Eubacteriales</taxon>
        <taxon>Desulfitobacteriaceae</taxon>
        <taxon>Dehalobacter</taxon>
    </lineage>
</organism>
<dbReference type="Pfam" id="PF02518">
    <property type="entry name" value="HATPase_c"/>
    <property type="match status" value="1"/>
</dbReference>
<evidence type="ECO:0000313" key="10">
    <source>
        <dbReference type="Proteomes" id="UP000430508"/>
    </source>
</evidence>
<evidence type="ECO:0000256" key="6">
    <source>
        <dbReference type="SAM" id="Coils"/>
    </source>
</evidence>
<dbReference type="InterPro" id="IPR003661">
    <property type="entry name" value="HisK_dim/P_dom"/>
</dbReference>